<organism evidence="1 2">
    <name type="scientific">Paenibacillus forsythiae</name>
    <dbReference type="NCBI Taxonomy" id="365616"/>
    <lineage>
        <taxon>Bacteria</taxon>
        <taxon>Bacillati</taxon>
        <taxon>Bacillota</taxon>
        <taxon>Bacilli</taxon>
        <taxon>Bacillales</taxon>
        <taxon>Paenibacillaceae</taxon>
        <taxon>Paenibacillus</taxon>
    </lineage>
</organism>
<comment type="caution">
    <text evidence="1">The sequence shown here is derived from an EMBL/GenBank/DDBJ whole genome shotgun (WGS) entry which is preliminary data.</text>
</comment>
<dbReference type="Proteomes" id="UP001248709">
    <property type="component" value="Unassembled WGS sequence"/>
</dbReference>
<reference evidence="1 2" key="1">
    <citation type="submission" date="2023-07" db="EMBL/GenBank/DDBJ databases">
        <title>Genomic Encyclopedia of Type Strains, Phase IV (KMG-IV): sequencing the most valuable type-strain genomes for metagenomic binning, comparative biology and taxonomic classification.</title>
        <authorList>
            <person name="Goeker M."/>
        </authorList>
    </citation>
    <scope>NUCLEOTIDE SEQUENCE [LARGE SCALE GENOMIC DNA]</scope>
    <source>
        <strain evidence="1 2">T98</strain>
    </source>
</reference>
<dbReference type="RefSeq" id="WP_025700049.1">
    <property type="nucleotide sequence ID" value="NZ_JAUSUY010000009.1"/>
</dbReference>
<proteinExistence type="predicted"/>
<name>A0ABU3H8A2_9BACL</name>
<sequence length="126" mass="14678">MQYVIERQALNDDGYLYFAYPKKNNPKYKEYIDRDSFMAHIPVDEEGYVQSSRLKFSRMVSLDEVFTVVGLKSQAPKKKAASARSSQCVDDYIGSISDIRRYLESHMKDILAQGYKSVDLYRRRGQ</sequence>
<evidence type="ECO:0000313" key="1">
    <source>
        <dbReference type="EMBL" id="MDT3427063.1"/>
    </source>
</evidence>
<accession>A0ABU3H8A2</accession>
<protein>
    <submittedName>
        <fullName evidence="1">Uncharacterized protein</fullName>
    </submittedName>
</protein>
<gene>
    <name evidence="1" type="ORF">J2Z22_002597</name>
</gene>
<evidence type="ECO:0000313" key="2">
    <source>
        <dbReference type="Proteomes" id="UP001248709"/>
    </source>
</evidence>
<dbReference type="EMBL" id="JAUSUY010000009">
    <property type="protein sequence ID" value="MDT3427063.1"/>
    <property type="molecule type" value="Genomic_DNA"/>
</dbReference>
<keyword evidence="2" id="KW-1185">Reference proteome</keyword>